<keyword evidence="2" id="KW-1185">Reference proteome</keyword>
<organism evidence="1 2">
    <name type="scientific">Aspergillus leporis</name>
    <dbReference type="NCBI Taxonomy" id="41062"/>
    <lineage>
        <taxon>Eukaryota</taxon>
        <taxon>Fungi</taxon>
        <taxon>Dikarya</taxon>
        <taxon>Ascomycota</taxon>
        <taxon>Pezizomycotina</taxon>
        <taxon>Eurotiomycetes</taxon>
        <taxon>Eurotiomycetidae</taxon>
        <taxon>Eurotiales</taxon>
        <taxon>Aspergillaceae</taxon>
        <taxon>Aspergillus</taxon>
        <taxon>Aspergillus subgen. Circumdati</taxon>
    </lineage>
</organism>
<dbReference type="Proteomes" id="UP000326565">
    <property type="component" value="Unassembled WGS sequence"/>
</dbReference>
<dbReference type="EMBL" id="ML732207">
    <property type="protein sequence ID" value="KAB8074615.1"/>
    <property type="molecule type" value="Genomic_DNA"/>
</dbReference>
<protein>
    <submittedName>
        <fullName evidence="1">Uncharacterized protein</fullName>
    </submittedName>
</protein>
<accession>A0A5N5X3M1</accession>
<dbReference type="OrthoDB" id="5393654at2759"/>
<gene>
    <name evidence="1" type="ORF">BDV29DRAFT_156496</name>
</gene>
<proteinExistence type="predicted"/>
<evidence type="ECO:0000313" key="1">
    <source>
        <dbReference type="EMBL" id="KAB8074615.1"/>
    </source>
</evidence>
<evidence type="ECO:0000313" key="2">
    <source>
        <dbReference type="Proteomes" id="UP000326565"/>
    </source>
</evidence>
<name>A0A5N5X3M1_9EURO</name>
<reference evidence="1 2" key="1">
    <citation type="submission" date="2019-04" db="EMBL/GenBank/DDBJ databases">
        <title>Friends and foes A comparative genomics study of 23 Aspergillus species from section Flavi.</title>
        <authorList>
            <consortium name="DOE Joint Genome Institute"/>
            <person name="Kjaerbolling I."/>
            <person name="Vesth T."/>
            <person name="Frisvad J.C."/>
            <person name="Nybo J.L."/>
            <person name="Theobald S."/>
            <person name="Kildgaard S."/>
            <person name="Isbrandt T."/>
            <person name="Kuo A."/>
            <person name="Sato A."/>
            <person name="Lyhne E.K."/>
            <person name="Kogle M.E."/>
            <person name="Wiebenga A."/>
            <person name="Kun R.S."/>
            <person name="Lubbers R.J."/>
            <person name="Makela M.R."/>
            <person name="Barry K."/>
            <person name="Chovatia M."/>
            <person name="Clum A."/>
            <person name="Daum C."/>
            <person name="Haridas S."/>
            <person name="He G."/>
            <person name="LaButti K."/>
            <person name="Lipzen A."/>
            <person name="Mondo S."/>
            <person name="Riley R."/>
            <person name="Salamov A."/>
            <person name="Simmons B.A."/>
            <person name="Magnuson J.K."/>
            <person name="Henrissat B."/>
            <person name="Mortensen U.H."/>
            <person name="Larsen T.O."/>
            <person name="Devries R.P."/>
            <person name="Grigoriev I.V."/>
            <person name="Machida M."/>
            <person name="Baker S.E."/>
            <person name="Andersen M.R."/>
        </authorList>
    </citation>
    <scope>NUCLEOTIDE SEQUENCE [LARGE SCALE GENOMIC DNA]</scope>
    <source>
        <strain evidence="1 2">CBS 151.66</strain>
    </source>
</reference>
<dbReference type="AlphaFoldDB" id="A0A5N5X3M1"/>
<sequence length="85" mass="9919">MLPDDLYFIFHKNDQKNEPTQNLNAEIEPKLSKTTIKIGELKDEVGGRDEVYNAVLVIVSHPDTFRLRTRTVVRAVYEERFVLFP</sequence>